<dbReference type="InterPro" id="IPR050446">
    <property type="entry name" value="FAD-oxidoreductase/Apoptosis"/>
</dbReference>
<evidence type="ECO:0000256" key="1">
    <source>
        <dbReference type="ARBA" id="ARBA00022630"/>
    </source>
</evidence>
<reference evidence="5 6" key="1">
    <citation type="submission" date="2016-07" db="EMBL/GenBank/DDBJ databases">
        <title>Pervasive Adenine N6-methylation of Active Genes in Fungi.</title>
        <authorList>
            <consortium name="DOE Joint Genome Institute"/>
            <person name="Mondo S.J."/>
            <person name="Dannebaum R.O."/>
            <person name="Kuo R.C."/>
            <person name="Labutti K."/>
            <person name="Haridas S."/>
            <person name="Kuo A."/>
            <person name="Salamov A."/>
            <person name="Ahrendt S.R."/>
            <person name="Lipzen A."/>
            <person name="Sullivan W."/>
            <person name="Andreopoulos W.B."/>
            <person name="Clum A."/>
            <person name="Lindquist E."/>
            <person name="Daum C."/>
            <person name="Ramamoorthy G.K."/>
            <person name="Gryganskyi A."/>
            <person name="Culley D."/>
            <person name="Magnuson J.K."/>
            <person name="James T.Y."/>
            <person name="O'Malley M.A."/>
            <person name="Stajich J.E."/>
            <person name="Spatafora J.W."/>
            <person name="Visel A."/>
            <person name="Grigoriev I.V."/>
        </authorList>
    </citation>
    <scope>NUCLEOTIDE SEQUENCE [LARGE SCALE GENOMIC DNA]</scope>
    <source>
        <strain evidence="5 6">PL171</strain>
    </source>
</reference>
<dbReference type="InterPro" id="IPR036188">
    <property type="entry name" value="FAD/NAD-bd_sf"/>
</dbReference>
<dbReference type="GO" id="GO:0012501">
    <property type="term" value="P:programmed cell death"/>
    <property type="evidence" value="ECO:0007669"/>
    <property type="project" value="TreeGrafter"/>
</dbReference>
<dbReference type="GO" id="GO:0016174">
    <property type="term" value="F:NAD(P)H oxidase H2O2-forming activity"/>
    <property type="evidence" value="ECO:0007669"/>
    <property type="project" value="TreeGrafter"/>
</dbReference>
<dbReference type="AlphaFoldDB" id="A0A1Y2HU15"/>
<proteinExistence type="predicted"/>
<evidence type="ECO:0000256" key="2">
    <source>
        <dbReference type="ARBA" id="ARBA00022827"/>
    </source>
</evidence>
<dbReference type="Gene3D" id="3.50.50.60">
    <property type="entry name" value="FAD/NAD(P)-binding domain"/>
    <property type="match status" value="2"/>
</dbReference>
<evidence type="ECO:0000313" key="6">
    <source>
        <dbReference type="Proteomes" id="UP000193411"/>
    </source>
</evidence>
<evidence type="ECO:0000313" key="5">
    <source>
        <dbReference type="EMBL" id="ORZ37271.1"/>
    </source>
</evidence>
<dbReference type="PRINTS" id="PR00368">
    <property type="entry name" value="FADPNR"/>
</dbReference>
<name>A0A1Y2HU15_9FUNG</name>
<organism evidence="5 6">
    <name type="scientific">Catenaria anguillulae PL171</name>
    <dbReference type="NCBI Taxonomy" id="765915"/>
    <lineage>
        <taxon>Eukaryota</taxon>
        <taxon>Fungi</taxon>
        <taxon>Fungi incertae sedis</taxon>
        <taxon>Blastocladiomycota</taxon>
        <taxon>Blastocladiomycetes</taxon>
        <taxon>Blastocladiales</taxon>
        <taxon>Catenariaceae</taxon>
        <taxon>Catenaria</taxon>
    </lineage>
</organism>
<evidence type="ECO:0000256" key="3">
    <source>
        <dbReference type="ARBA" id="ARBA00023002"/>
    </source>
</evidence>
<protein>
    <recommendedName>
        <fullName evidence="4">FAD/NAD(P)-binding domain-containing protein</fullName>
    </recommendedName>
</protein>
<sequence>FFPPDSFKYLLIGDGSASYAAATQIRAKDRHGEILVISPTRYDPFLAPPLCKVRDRATSEYSSEWRHYCNTEHKDAGALVQEYLPPKSTPPHPTGKGTKMLAGTRAVAMDTNKQTVTMDSGAVVKYQKVLIATGGKLQEWRNGDERVVSVAWTNVRDGYVALKMRLAAGVFAKPSIKLGVIGDGSLECEMAEQLRWATRDKQVQVVQVVSSDAVLTNVFPPLIAEYATRRLGMEHQVVCNSSVTALTPDPESNQIVMEINHGKSLPLRLDYVVGTVPVTPNASFAATAGVPIDPLTGGIIVNENHETEIENVYAAGAVVHHHKLQALDELDSTYLRPSTQGRTAGDAMTENHSAIPFKLRHQSWVPDWSAYVGADIRLDSFGNTDPSLASFVLWRNKATSDNTSKVTPVAYIPLAGDHDGAGALTCQGDLTPQGAVVYEQDGKIVGVTLVNNGYSSGANVRRALGEANESLAEMSRKELVDVLSKRFFS</sequence>
<dbReference type="SUPFAM" id="SSF51905">
    <property type="entry name" value="FAD/NAD(P)-binding domain"/>
    <property type="match status" value="2"/>
</dbReference>
<accession>A0A1Y2HU15</accession>
<dbReference type="PANTHER" id="PTHR43557:SF4">
    <property type="entry name" value="APOPTOSIS-INDUCING FACTOR 1, MITOCHONDRIAL"/>
    <property type="match status" value="1"/>
</dbReference>
<evidence type="ECO:0000259" key="4">
    <source>
        <dbReference type="Pfam" id="PF07992"/>
    </source>
</evidence>
<dbReference type="GO" id="GO:0033108">
    <property type="term" value="P:mitochondrial respiratory chain complex assembly"/>
    <property type="evidence" value="ECO:0007669"/>
    <property type="project" value="TreeGrafter"/>
</dbReference>
<dbReference type="EMBL" id="MCFL01000013">
    <property type="protein sequence ID" value="ORZ37271.1"/>
    <property type="molecule type" value="Genomic_DNA"/>
</dbReference>
<dbReference type="OrthoDB" id="6029at2759"/>
<keyword evidence="1" id="KW-0285">Flavoprotein</keyword>
<dbReference type="Proteomes" id="UP000193411">
    <property type="component" value="Unassembled WGS sequence"/>
</dbReference>
<dbReference type="STRING" id="765915.A0A1Y2HU15"/>
<dbReference type="GO" id="GO:0071949">
    <property type="term" value="F:FAD binding"/>
    <property type="evidence" value="ECO:0007669"/>
    <property type="project" value="TreeGrafter"/>
</dbReference>
<keyword evidence="2" id="KW-0274">FAD</keyword>
<keyword evidence="6" id="KW-1185">Reference proteome</keyword>
<dbReference type="Pfam" id="PF07992">
    <property type="entry name" value="Pyr_redox_2"/>
    <property type="match status" value="1"/>
</dbReference>
<dbReference type="GO" id="GO:0005739">
    <property type="term" value="C:mitochondrion"/>
    <property type="evidence" value="ECO:0007669"/>
    <property type="project" value="TreeGrafter"/>
</dbReference>
<dbReference type="InterPro" id="IPR023753">
    <property type="entry name" value="FAD/NAD-binding_dom"/>
</dbReference>
<dbReference type="PANTHER" id="PTHR43557">
    <property type="entry name" value="APOPTOSIS-INDUCING FACTOR 1"/>
    <property type="match status" value="1"/>
</dbReference>
<gene>
    <name evidence="5" type="ORF">BCR44DRAFT_1430821</name>
</gene>
<keyword evidence="3" id="KW-0560">Oxidoreductase</keyword>
<feature type="domain" description="FAD/NAD(P)-binding" evidence="4">
    <location>
        <begin position="8"/>
        <end position="319"/>
    </location>
</feature>
<feature type="non-terminal residue" evidence="5">
    <location>
        <position position="1"/>
    </location>
</feature>
<comment type="caution">
    <text evidence="5">The sequence shown here is derived from an EMBL/GenBank/DDBJ whole genome shotgun (WGS) entry which is preliminary data.</text>
</comment>